<feature type="transmembrane region" description="Helical" evidence="1">
    <location>
        <begin position="128"/>
        <end position="150"/>
    </location>
</feature>
<keyword evidence="1" id="KW-1133">Transmembrane helix</keyword>
<evidence type="ECO:0008006" key="4">
    <source>
        <dbReference type="Google" id="ProtNLM"/>
    </source>
</evidence>
<keyword evidence="1" id="KW-0472">Membrane</keyword>
<accession>A0ABP0NE56</accession>
<evidence type="ECO:0000256" key="1">
    <source>
        <dbReference type="SAM" id="Phobius"/>
    </source>
</evidence>
<keyword evidence="3" id="KW-1185">Reference proteome</keyword>
<proteinExistence type="predicted"/>
<sequence>MISSCFFDAVFVIFWGVRCPGPLFFAHGRGHSHSQRLNWIRFHAVRIPLARDGDQTDPRRLASERDPFQWAFWEACDHRWTTIWSPLRHRRPGATSPVRHVAEFKVWTAARCTTAGRRSWNTSPTSPGHFLVTAAWALHWAVCPVVIFVYTRNTDQS</sequence>
<evidence type="ECO:0000313" key="3">
    <source>
        <dbReference type="Proteomes" id="UP001642464"/>
    </source>
</evidence>
<dbReference type="EMBL" id="CAXAMM010027335">
    <property type="protein sequence ID" value="CAK9060605.1"/>
    <property type="molecule type" value="Genomic_DNA"/>
</dbReference>
<organism evidence="2 3">
    <name type="scientific">Durusdinium trenchii</name>
    <dbReference type="NCBI Taxonomy" id="1381693"/>
    <lineage>
        <taxon>Eukaryota</taxon>
        <taxon>Sar</taxon>
        <taxon>Alveolata</taxon>
        <taxon>Dinophyceae</taxon>
        <taxon>Suessiales</taxon>
        <taxon>Symbiodiniaceae</taxon>
        <taxon>Durusdinium</taxon>
    </lineage>
</organism>
<dbReference type="Proteomes" id="UP001642464">
    <property type="component" value="Unassembled WGS sequence"/>
</dbReference>
<keyword evidence="1" id="KW-0812">Transmembrane</keyword>
<reference evidence="2 3" key="1">
    <citation type="submission" date="2024-02" db="EMBL/GenBank/DDBJ databases">
        <authorList>
            <person name="Chen Y."/>
            <person name="Shah S."/>
            <person name="Dougan E. K."/>
            <person name="Thang M."/>
            <person name="Chan C."/>
        </authorList>
    </citation>
    <scope>NUCLEOTIDE SEQUENCE [LARGE SCALE GENOMIC DNA]</scope>
</reference>
<gene>
    <name evidence="2" type="ORF">SCF082_LOCUS31887</name>
</gene>
<protein>
    <recommendedName>
        <fullName evidence="4">Secreted protein</fullName>
    </recommendedName>
</protein>
<name>A0ABP0NE56_9DINO</name>
<comment type="caution">
    <text evidence="2">The sequence shown here is derived from an EMBL/GenBank/DDBJ whole genome shotgun (WGS) entry which is preliminary data.</text>
</comment>
<evidence type="ECO:0000313" key="2">
    <source>
        <dbReference type="EMBL" id="CAK9060605.1"/>
    </source>
</evidence>